<reference evidence="1" key="1">
    <citation type="submission" date="2014-09" db="EMBL/GenBank/DDBJ databases">
        <title>Genome sequence of the luminous mushroom Mycena chlorophos for searching fungal bioluminescence genes.</title>
        <authorList>
            <person name="Tanaka Y."/>
            <person name="Kasuga D."/>
            <person name="Oba Y."/>
            <person name="Hase S."/>
            <person name="Sato K."/>
            <person name="Oba Y."/>
            <person name="Sakakibara Y."/>
        </authorList>
    </citation>
    <scope>NUCLEOTIDE SEQUENCE</scope>
</reference>
<keyword evidence="2" id="KW-1185">Reference proteome</keyword>
<dbReference type="Proteomes" id="UP000815677">
    <property type="component" value="Unassembled WGS sequence"/>
</dbReference>
<protein>
    <submittedName>
        <fullName evidence="1">Uncharacterized protein</fullName>
    </submittedName>
</protein>
<dbReference type="EMBL" id="DF849190">
    <property type="protein sequence ID" value="GAT55982.1"/>
    <property type="molecule type" value="Genomic_DNA"/>
</dbReference>
<evidence type="ECO:0000313" key="2">
    <source>
        <dbReference type="Proteomes" id="UP000815677"/>
    </source>
</evidence>
<organism evidence="1 2">
    <name type="scientific">Mycena chlorophos</name>
    <name type="common">Agaric fungus</name>
    <name type="synonym">Agaricus chlorophos</name>
    <dbReference type="NCBI Taxonomy" id="658473"/>
    <lineage>
        <taxon>Eukaryota</taxon>
        <taxon>Fungi</taxon>
        <taxon>Dikarya</taxon>
        <taxon>Basidiomycota</taxon>
        <taxon>Agaricomycotina</taxon>
        <taxon>Agaricomycetes</taxon>
        <taxon>Agaricomycetidae</taxon>
        <taxon>Agaricales</taxon>
        <taxon>Marasmiineae</taxon>
        <taxon>Mycenaceae</taxon>
        <taxon>Mycena</taxon>
    </lineage>
</organism>
<name>A0ABQ0LY51_MYCCL</name>
<accession>A0ABQ0LY51</accession>
<gene>
    <name evidence="1" type="ORF">MCHLO_12693</name>
</gene>
<evidence type="ECO:0000313" key="1">
    <source>
        <dbReference type="EMBL" id="GAT55982.1"/>
    </source>
</evidence>
<proteinExistence type="predicted"/>
<sequence length="71" mass="7979">MGGPVSVERYVAGAVGRQKCVGLPRFFGWPSGRSKEEEDGKGRELEEKIFTLRMSFLLWLRTGQLDPLPVL</sequence>